<dbReference type="GO" id="GO:0005840">
    <property type="term" value="C:ribosome"/>
    <property type="evidence" value="ECO:0007669"/>
    <property type="project" value="UniProtKB-KW"/>
</dbReference>
<dbReference type="EMBL" id="JAETWB010000027">
    <property type="protein sequence ID" value="MBL6081472.1"/>
    <property type="molecule type" value="Genomic_DNA"/>
</dbReference>
<keyword evidence="2 6" id="KW-0963">Cytoplasm</keyword>
<evidence type="ECO:0000256" key="1">
    <source>
        <dbReference type="ARBA" id="ARBA00009741"/>
    </source>
</evidence>
<evidence type="ECO:0000256" key="4">
    <source>
        <dbReference type="ARBA" id="ARBA00022679"/>
    </source>
</evidence>
<dbReference type="SUPFAM" id="SSF53335">
    <property type="entry name" value="S-adenosyl-L-methionine-dependent methyltransferases"/>
    <property type="match status" value="1"/>
</dbReference>
<reference evidence="7 8" key="1">
    <citation type="submission" date="2021-01" db="EMBL/GenBank/DDBJ databases">
        <title>Belnapia mucosa sp. nov. and Belnapia arida sp. nov., isolated from the Tabernas Desert (Almeria, Spain).</title>
        <authorList>
            <person name="Molina-Menor E."/>
            <person name="Vidal-Verdu A."/>
            <person name="Calonge A."/>
            <person name="Satari L."/>
            <person name="Pereto J."/>
            <person name="Porcar M."/>
        </authorList>
    </citation>
    <scope>NUCLEOTIDE SEQUENCE [LARGE SCALE GENOMIC DNA]</scope>
    <source>
        <strain evidence="7 8">T18</strain>
    </source>
</reference>
<dbReference type="InterPro" id="IPR050078">
    <property type="entry name" value="Ribosomal_L11_MeTrfase_PrmA"/>
</dbReference>
<comment type="function">
    <text evidence="6">Methylates ribosomal protein L11.</text>
</comment>
<protein>
    <recommendedName>
        <fullName evidence="6">Ribosomal protein L11 methyltransferase</fullName>
        <shortName evidence="6">L11 Mtase</shortName>
        <ecNumber evidence="6">2.1.1.-</ecNumber>
    </recommendedName>
</protein>
<keyword evidence="5 6" id="KW-0949">S-adenosyl-L-methionine</keyword>
<keyword evidence="8" id="KW-1185">Reference proteome</keyword>
<evidence type="ECO:0000256" key="2">
    <source>
        <dbReference type="ARBA" id="ARBA00022490"/>
    </source>
</evidence>
<evidence type="ECO:0000256" key="6">
    <source>
        <dbReference type="HAMAP-Rule" id="MF_00735"/>
    </source>
</evidence>
<dbReference type="GO" id="GO:0032259">
    <property type="term" value="P:methylation"/>
    <property type="evidence" value="ECO:0007669"/>
    <property type="project" value="UniProtKB-KW"/>
</dbReference>
<dbReference type="PANTHER" id="PTHR43648">
    <property type="entry name" value="ELECTRON TRANSFER FLAVOPROTEIN BETA SUBUNIT LYSINE METHYLTRANSFERASE"/>
    <property type="match status" value="1"/>
</dbReference>
<name>A0ABS1UCQ2_9PROT</name>
<comment type="similarity">
    <text evidence="1 6">Belongs to the methyltransferase superfamily. PrmA family.</text>
</comment>
<keyword evidence="7" id="KW-0687">Ribonucleoprotein</keyword>
<dbReference type="Pfam" id="PF06325">
    <property type="entry name" value="PrmA"/>
    <property type="match status" value="1"/>
</dbReference>
<keyword evidence="3 6" id="KW-0489">Methyltransferase</keyword>
<feature type="binding site" evidence="6">
    <location>
        <position position="232"/>
    </location>
    <ligand>
        <name>S-adenosyl-L-methionine</name>
        <dbReference type="ChEBI" id="CHEBI:59789"/>
    </ligand>
</feature>
<comment type="catalytic activity">
    <reaction evidence="6">
        <text>L-lysyl-[protein] + 3 S-adenosyl-L-methionine = N(6),N(6),N(6)-trimethyl-L-lysyl-[protein] + 3 S-adenosyl-L-homocysteine + 3 H(+)</text>
        <dbReference type="Rhea" id="RHEA:54192"/>
        <dbReference type="Rhea" id="RHEA-COMP:9752"/>
        <dbReference type="Rhea" id="RHEA-COMP:13826"/>
        <dbReference type="ChEBI" id="CHEBI:15378"/>
        <dbReference type="ChEBI" id="CHEBI:29969"/>
        <dbReference type="ChEBI" id="CHEBI:57856"/>
        <dbReference type="ChEBI" id="CHEBI:59789"/>
        <dbReference type="ChEBI" id="CHEBI:61961"/>
    </reaction>
</comment>
<organism evidence="7 8">
    <name type="scientific">Belnapia arida</name>
    <dbReference type="NCBI Taxonomy" id="2804533"/>
    <lineage>
        <taxon>Bacteria</taxon>
        <taxon>Pseudomonadati</taxon>
        <taxon>Pseudomonadota</taxon>
        <taxon>Alphaproteobacteria</taxon>
        <taxon>Acetobacterales</taxon>
        <taxon>Roseomonadaceae</taxon>
        <taxon>Belnapia</taxon>
    </lineage>
</organism>
<dbReference type="InterPro" id="IPR029063">
    <property type="entry name" value="SAM-dependent_MTases_sf"/>
</dbReference>
<gene>
    <name evidence="6" type="primary">prmA</name>
    <name evidence="7" type="ORF">JMJ56_26115</name>
</gene>
<dbReference type="CDD" id="cd02440">
    <property type="entry name" value="AdoMet_MTases"/>
    <property type="match status" value="1"/>
</dbReference>
<keyword evidence="7" id="KW-0689">Ribosomal protein</keyword>
<proteinExistence type="inferred from homology"/>
<dbReference type="EC" id="2.1.1.-" evidence="6"/>
<evidence type="ECO:0000313" key="7">
    <source>
        <dbReference type="EMBL" id="MBL6081472.1"/>
    </source>
</evidence>
<feature type="binding site" evidence="6">
    <location>
        <position position="164"/>
    </location>
    <ligand>
        <name>S-adenosyl-L-methionine</name>
        <dbReference type="ChEBI" id="CHEBI:59789"/>
    </ligand>
</feature>
<feature type="binding site" evidence="6">
    <location>
        <position position="186"/>
    </location>
    <ligand>
        <name>S-adenosyl-L-methionine</name>
        <dbReference type="ChEBI" id="CHEBI:59789"/>
    </ligand>
</feature>
<sequence>MLSRRRAEPLEVLIIEGLPEAAIPAFEAALQTVCATVAYFREEPAETWRLEGVREAGAHHDELEGALALAALVSGIDTPALQAGPIEAEGWLARTIESFPEAPIGRRFLIRPTHLPNPREHGRIVLRLDAGLAFGSGEHASTQGCLMAFEGMAHRRPRRVLDLGTGSAILALAAALWLKRPVLATDIDPWSVRVARENAVLNGVQRLLHPRLADGWKSRAMQARRYDLIFANILARPLCAMAHELAAHLAPGGTAILAGLLGNQARMVLAAHRRQGLRLERRIDIGAWTTLVLRR</sequence>
<feature type="binding site" evidence="6">
    <location>
        <position position="142"/>
    </location>
    <ligand>
        <name>S-adenosyl-L-methionine</name>
        <dbReference type="ChEBI" id="CHEBI:59789"/>
    </ligand>
</feature>
<dbReference type="InterPro" id="IPR004498">
    <property type="entry name" value="Ribosomal_PrmA_MeTrfase"/>
</dbReference>
<dbReference type="RefSeq" id="WP_202834690.1">
    <property type="nucleotide sequence ID" value="NZ_JAETWB010000027.1"/>
</dbReference>
<dbReference type="GO" id="GO:0008168">
    <property type="term" value="F:methyltransferase activity"/>
    <property type="evidence" value="ECO:0007669"/>
    <property type="project" value="UniProtKB-KW"/>
</dbReference>
<evidence type="ECO:0000256" key="5">
    <source>
        <dbReference type="ARBA" id="ARBA00022691"/>
    </source>
</evidence>
<comment type="subcellular location">
    <subcellularLocation>
        <location evidence="6">Cytoplasm</location>
    </subcellularLocation>
</comment>
<dbReference type="PANTHER" id="PTHR43648:SF1">
    <property type="entry name" value="ELECTRON TRANSFER FLAVOPROTEIN BETA SUBUNIT LYSINE METHYLTRANSFERASE"/>
    <property type="match status" value="1"/>
</dbReference>
<dbReference type="Gene3D" id="3.40.50.150">
    <property type="entry name" value="Vaccinia Virus protein VP39"/>
    <property type="match status" value="1"/>
</dbReference>
<dbReference type="HAMAP" id="MF_00735">
    <property type="entry name" value="Methyltr_PrmA"/>
    <property type="match status" value="1"/>
</dbReference>
<evidence type="ECO:0000313" key="8">
    <source>
        <dbReference type="Proteomes" id="UP000660885"/>
    </source>
</evidence>
<dbReference type="Proteomes" id="UP000660885">
    <property type="component" value="Unassembled WGS sequence"/>
</dbReference>
<accession>A0ABS1UCQ2</accession>
<evidence type="ECO:0000256" key="3">
    <source>
        <dbReference type="ARBA" id="ARBA00022603"/>
    </source>
</evidence>
<keyword evidence="4 6" id="KW-0808">Transferase</keyword>
<comment type="caution">
    <text evidence="7">The sequence shown here is derived from an EMBL/GenBank/DDBJ whole genome shotgun (WGS) entry which is preliminary data.</text>
</comment>